<evidence type="ECO:0000313" key="1">
    <source>
        <dbReference type="EMBL" id="KAJ2888340.1"/>
    </source>
</evidence>
<name>A0ACC1LXX9_9FUNG</name>
<reference evidence="1" key="1">
    <citation type="submission" date="2022-07" db="EMBL/GenBank/DDBJ databases">
        <title>Phylogenomic reconstructions and comparative analyses of Kickxellomycotina fungi.</title>
        <authorList>
            <person name="Reynolds N.K."/>
            <person name="Stajich J.E."/>
            <person name="Barry K."/>
            <person name="Grigoriev I.V."/>
            <person name="Crous P."/>
            <person name="Smith M.E."/>
        </authorList>
    </citation>
    <scope>NUCLEOTIDE SEQUENCE</scope>
    <source>
        <strain evidence="1">CBS 190363</strain>
    </source>
</reference>
<evidence type="ECO:0000313" key="2">
    <source>
        <dbReference type="Proteomes" id="UP001139981"/>
    </source>
</evidence>
<organism evidence="1 2">
    <name type="scientific">Coemansia aciculifera</name>
    <dbReference type="NCBI Taxonomy" id="417176"/>
    <lineage>
        <taxon>Eukaryota</taxon>
        <taxon>Fungi</taxon>
        <taxon>Fungi incertae sedis</taxon>
        <taxon>Zoopagomycota</taxon>
        <taxon>Kickxellomycotina</taxon>
        <taxon>Kickxellomycetes</taxon>
        <taxon>Kickxellales</taxon>
        <taxon>Kickxellaceae</taxon>
        <taxon>Coemansia</taxon>
    </lineage>
</organism>
<keyword evidence="2" id="KW-1185">Reference proteome</keyword>
<sequence>KVGSAIPGSQAISRPSKNMTAMHSLPAPIKKLGSQSLLDSDAHTSFSWADDVEELPIPSLASKLSATSISRNNNDDYNTNDDDDDDALSDAFSWSVDEDRNQQSDDMFAMEL</sequence>
<protein>
    <submittedName>
        <fullName evidence="1">Uncharacterized protein</fullName>
    </submittedName>
</protein>
<feature type="non-terminal residue" evidence="1">
    <location>
        <position position="1"/>
    </location>
</feature>
<dbReference type="Proteomes" id="UP001139981">
    <property type="component" value="Unassembled WGS sequence"/>
</dbReference>
<dbReference type="EMBL" id="JANBVB010002053">
    <property type="protein sequence ID" value="KAJ2888340.1"/>
    <property type="molecule type" value="Genomic_DNA"/>
</dbReference>
<proteinExistence type="predicted"/>
<gene>
    <name evidence="1" type="ORF">IWW38_004959</name>
</gene>
<accession>A0ACC1LXX9</accession>
<comment type="caution">
    <text evidence="1">The sequence shown here is derived from an EMBL/GenBank/DDBJ whole genome shotgun (WGS) entry which is preliminary data.</text>
</comment>